<dbReference type="Gene3D" id="3.60.15.10">
    <property type="entry name" value="Ribonuclease Z/Hydroxyacylglutathione hydrolase-like"/>
    <property type="match status" value="1"/>
</dbReference>
<sequence length="69" mass="7783">MNGLDDLRGWTLGKRIQEHIDVYVSQNTFTEVQRCFPYLVSKEFASGGGDVSNKSIYHSLPFDYSLPGP</sequence>
<comment type="caution">
    <text evidence="1">The sequence shown here is derived from an EMBL/GenBank/DDBJ whole genome shotgun (WGS) entry which is preliminary data.</text>
</comment>
<proteinExistence type="predicted"/>
<dbReference type="InterPro" id="IPR036866">
    <property type="entry name" value="RibonucZ/Hydroxyglut_hydro"/>
</dbReference>
<gene>
    <name evidence="1" type="ORF">BT62DRAFT_927472</name>
</gene>
<dbReference type="AlphaFoldDB" id="A0A9P7W172"/>
<name>A0A9P7W172_9AGAR</name>
<accession>A0A9P7W172</accession>
<dbReference type="RefSeq" id="XP_043043665.1">
    <property type="nucleotide sequence ID" value="XM_043185257.1"/>
</dbReference>
<evidence type="ECO:0000313" key="2">
    <source>
        <dbReference type="Proteomes" id="UP000812287"/>
    </source>
</evidence>
<dbReference type="OrthoDB" id="341300at2759"/>
<keyword evidence="2" id="KW-1185">Reference proteome</keyword>
<evidence type="ECO:0000313" key="1">
    <source>
        <dbReference type="EMBL" id="KAG7450165.1"/>
    </source>
</evidence>
<organism evidence="1 2">
    <name type="scientific">Guyanagaster necrorhizus</name>
    <dbReference type="NCBI Taxonomy" id="856835"/>
    <lineage>
        <taxon>Eukaryota</taxon>
        <taxon>Fungi</taxon>
        <taxon>Dikarya</taxon>
        <taxon>Basidiomycota</taxon>
        <taxon>Agaricomycotina</taxon>
        <taxon>Agaricomycetes</taxon>
        <taxon>Agaricomycetidae</taxon>
        <taxon>Agaricales</taxon>
        <taxon>Marasmiineae</taxon>
        <taxon>Physalacriaceae</taxon>
        <taxon>Guyanagaster</taxon>
    </lineage>
</organism>
<dbReference type="EMBL" id="MU250526">
    <property type="protein sequence ID" value="KAG7450165.1"/>
    <property type="molecule type" value="Genomic_DNA"/>
</dbReference>
<protein>
    <submittedName>
        <fullName evidence="1">Uncharacterized protein</fullName>
    </submittedName>
</protein>
<dbReference type="GeneID" id="66107554"/>
<dbReference type="Proteomes" id="UP000812287">
    <property type="component" value="Unassembled WGS sequence"/>
</dbReference>
<reference evidence="1" key="1">
    <citation type="submission" date="2020-11" db="EMBL/GenBank/DDBJ databases">
        <title>Adaptations for nitrogen fixation in a non-lichenized fungal sporocarp promotes dispersal by wood-feeding termites.</title>
        <authorList>
            <consortium name="DOE Joint Genome Institute"/>
            <person name="Koch R.A."/>
            <person name="Yoon G."/>
            <person name="Arayal U."/>
            <person name="Lail K."/>
            <person name="Amirebrahimi M."/>
            <person name="Labutti K."/>
            <person name="Lipzen A."/>
            <person name="Riley R."/>
            <person name="Barry K."/>
            <person name="Henrissat B."/>
            <person name="Grigoriev I.V."/>
            <person name="Herr J.R."/>
            <person name="Aime M.C."/>
        </authorList>
    </citation>
    <scope>NUCLEOTIDE SEQUENCE</scope>
    <source>
        <strain evidence="1">MCA 3950</strain>
    </source>
</reference>